<protein>
    <submittedName>
        <fullName evidence="1">Uncharacterized protein</fullName>
    </submittedName>
</protein>
<proteinExistence type="predicted"/>
<evidence type="ECO:0000313" key="1">
    <source>
        <dbReference type="EMBL" id="GIX78134.1"/>
    </source>
</evidence>
<dbReference type="EMBL" id="BPLR01020389">
    <property type="protein sequence ID" value="GIX78134.1"/>
    <property type="molecule type" value="Genomic_DNA"/>
</dbReference>
<organism evidence="1 2">
    <name type="scientific">Caerostris extrusa</name>
    <name type="common">Bark spider</name>
    <name type="synonym">Caerostris bankana</name>
    <dbReference type="NCBI Taxonomy" id="172846"/>
    <lineage>
        <taxon>Eukaryota</taxon>
        <taxon>Metazoa</taxon>
        <taxon>Ecdysozoa</taxon>
        <taxon>Arthropoda</taxon>
        <taxon>Chelicerata</taxon>
        <taxon>Arachnida</taxon>
        <taxon>Araneae</taxon>
        <taxon>Araneomorphae</taxon>
        <taxon>Entelegynae</taxon>
        <taxon>Araneoidea</taxon>
        <taxon>Araneidae</taxon>
        <taxon>Caerostris</taxon>
    </lineage>
</organism>
<name>A0AAV4N419_CAEEX</name>
<comment type="caution">
    <text evidence="1">The sequence shown here is derived from an EMBL/GenBank/DDBJ whole genome shotgun (WGS) entry which is preliminary data.</text>
</comment>
<keyword evidence="2" id="KW-1185">Reference proteome</keyword>
<accession>A0AAV4N419</accession>
<dbReference type="AlphaFoldDB" id="A0AAV4N419"/>
<reference evidence="1 2" key="1">
    <citation type="submission" date="2021-06" db="EMBL/GenBank/DDBJ databases">
        <title>Caerostris extrusa draft genome.</title>
        <authorList>
            <person name="Kono N."/>
            <person name="Arakawa K."/>
        </authorList>
    </citation>
    <scope>NUCLEOTIDE SEQUENCE [LARGE SCALE GENOMIC DNA]</scope>
</reference>
<dbReference type="Proteomes" id="UP001054945">
    <property type="component" value="Unassembled WGS sequence"/>
</dbReference>
<evidence type="ECO:0000313" key="2">
    <source>
        <dbReference type="Proteomes" id="UP001054945"/>
    </source>
</evidence>
<gene>
    <name evidence="1" type="ORF">CEXT_288051</name>
</gene>
<sequence>MQLLIIIFSQILKYSFQFIGRETLLRFVCQTLIGSKGLSNDCACMAEFTKYCRECSCQSYKMGDSVEFRNYRFETNNSQLPETISKLNFSPKQDFPKPIWPKEKILAHASNKICVETRNEFMN</sequence>